<evidence type="ECO:0000313" key="1">
    <source>
        <dbReference type="Proteomes" id="UP001515500"/>
    </source>
</evidence>
<dbReference type="Proteomes" id="UP001515500">
    <property type="component" value="Chromosome 19"/>
</dbReference>
<sequence length="159" mass="17758">MPFSNLSGLIFLSLQSKLSHMPVLILVLSRILLAGCLPLNVESQAEADILTLAAALNVVTSLPFQISNIFVSNTMISKLIHSVDPVCSWRLSSCVDRLKILLSQVNWPRVNSISRQSLRVISKLAGLGHNLHQLCLFHSGRELPQWLMKYFLEFGFIFA</sequence>
<evidence type="ECO:0000313" key="2">
    <source>
        <dbReference type="RefSeq" id="XP_039115378.1"/>
    </source>
</evidence>
<protein>
    <submittedName>
        <fullName evidence="2">Uncharacterized protein LOC120250619</fullName>
    </submittedName>
</protein>
<dbReference type="AlphaFoldDB" id="A0AB40AKM3"/>
<dbReference type="GeneID" id="120250619"/>
<reference evidence="2" key="1">
    <citation type="submission" date="2025-08" db="UniProtKB">
        <authorList>
            <consortium name="RefSeq"/>
        </authorList>
    </citation>
    <scope>IDENTIFICATION</scope>
</reference>
<proteinExistence type="predicted"/>
<accession>A0AB40AKM3</accession>
<name>A0AB40AKM3_DIOCR</name>
<keyword evidence="1" id="KW-1185">Reference proteome</keyword>
<organism evidence="1 2">
    <name type="scientific">Dioscorea cayennensis subsp. rotundata</name>
    <name type="common">White Guinea yam</name>
    <name type="synonym">Dioscorea rotundata</name>
    <dbReference type="NCBI Taxonomy" id="55577"/>
    <lineage>
        <taxon>Eukaryota</taxon>
        <taxon>Viridiplantae</taxon>
        <taxon>Streptophyta</taxon>
        <taxon>Embryophyta</taxon>
        <taxon>Tracheophyta</taxon>
        <taxon>Spermatophyta</taxon>
        <taxon>Magnoliopsida</taxon>
        <taxon>Liliopsida</taxon>
        <taxon>Dioscoreales</taxon>
        <taxon>Dioscoreaceae</taxon>
        <taxon>Dioscorea</taxon>
    </lineage>
</organism>
<gene>
    <name evidence="2" type="primary">LOC120250619</name>
</gene>
<dbReference type="RefSeq" id="XP_039115378.1">
    <property type="nucleotide sequence ID" value="XM_039259444.1"/>
</dbReference>